<proteinExistence type="predicted"/>
<gene>
    <name evidence="1" type="ORF">XthCFBP4691_13710</name>
</gene>
<name>A0A2S6ZD70_9XANT</name>
<protein>
    <submittedName>
        <fullName evidence="1">Uncharacterized protein</fullName>
    </submittedName>
</protein>
<dbReference type="AlphaFoldDB" id="A0A2S6ZD70"/>
<comment type="caution">
    <text evidence="1">The sequence shown here is derived from an EMBL/GenBank/DDBJ whole genome shotgun (WGS) entry which is preliminary data.</text>
</comment>
<keyword evidence="2" id="KW-1185">Reference proteome</keyword>
<evidence type="ECO:0000313" key="1">
    <source>
        <dbReference type="EMBL" id="PPT89246.1"/>
    </source>
</evidence>
<reference evidence="1 2" key="1">
    <citation type="submission" date="2016-08" db="EMBL/GenBank/DDBJ databases">
        <title>Evolution of the type three secretion system and type three effector repertoires in Xanthomonas.</title>
        <authorList>
            <person name="Merda D."/>
            <person name="Briand M."/>
            <person name="Bosis E."/>
            <person name="Rousseau C."/>
            <person name="Portier P."/>
            <person name="Jacques M.-A."/>
            <person name="Fischer-Le Saux M."/>
        </authorList>
    </citation>
    <scope>NUCLEOTIDE SEQUENCE [LARGE SCALE GENOMIC DNA]</scope>
    <source>
        <strain evidence="1 2">CFBP 4691</strain>
    </source>
</reference>
<evidence type="ECO:0000313" key="2">
    <source>
        <dbReference type="Proteomes" id="UP000239898"/>
    </source>
</evidence>
<dbReference type="EMBL" id="MIGX01000069">
    <property type="protein sequence ID" value="PPT89246.1"/>
    <property type="molecule type" value="Genomic_DNA"/>
</dbReference>
<accession>A0A2S6ZD70</accession>
<organism evidence="1 2">
    <name type="scientific">Xanthomonas theicola</name>
    <dbReference type="NCBI Taxonomy" id="56464"/>
    <lineage>
        <taxon>Bacteria</taxon>
        <taxon>Pseudomonadati</taxon>
        <taxon>Pseudomonadota</taxon>
        <taxon>Gammaproteobacteria</taxon>
        <taxon>Lysobacterales</taxon>
        <taxon>Lysobacteraceae</taxon>
        <taxon>Xanthomonas</taxon>
    </lineage>
</organism>
<dbReference type="Proteomes" id="UP000239898">
    <property type="component" value="Unassembled WGS sequence"/>
</dbReference>
<sequence>MQRCGAPRLGDGALRGVGMVALGPPAAHTVHRHRGTAAARGPAHPQAAYNRRLRITGGCR</sequence>